<reference evidence="2 3" key="1">
    <citation type="submission" date="2017-03" db="EMBL/GenBank/DDBJ databases">
        <title>Genomes of endolithic fungi from Antarctica.</title>
        <authorList>
            <person name="Coleine C."/>
            <person name="Masonjones S."/>
            <person name="Stajich J.E."/>
        </authorList>
    </citation>
    <scope>NUCLEOTIDE SEQUENCE [LARGE SCALE GENOMIC DNA]</scope>
    <source>
        <strain evidence="2 3">CCFEE 5311</strain>
    </source>
</reference>
<dbReference type="OrthoDB" id="3817301at2759"/>
<feature type="region of interest" description="Disordered" evidence="1">
    <location>
        <begin position="1"/>
        <end position="46"/>
    </location>
</feature>
<sequence length="506" mass="56251">MRTRSQRVDSAQPEQQHATGVVTRARKRASQGQDAPIQDQPLQDEPLQDDEADAAPIDDARFLSDLEGVNNRHLRGTLTIIFEDIEDNADTAYHQILRPHIIFQAEGAVEKQEIGYLNFTLVHTTTFGRGKLWIRGLLRTELAKGDRLKTVSDALRLLWDTNGRLRKNAGVFSHALESDTIAYVCTIFLEEAWREFDEHAPCAEGRDMRAANGLAMCEDIPNGIFGGTMQKRGAIDGVRYDTTTAKTFTLAAASEELEGLDGSTKLAEKTSDTNKVTITYAPRWPGDQDTLLASCPVETKHLKGTVEVHFHDIVTDDAFPWCHTVYIAIFYQAVGAPQNDSVGIGQIELDIIDTSVPACEGEETWKEYLLEQSAGYDDSLRPVSVAPKCLLDRGGGVREEVRRSGNVLGSRTFVYVCELELAMEWRKKGLGSVAMGVMHRMLPVHLGHSNAAMLLQPAILNRGVSKDLAGEYQEMLFRFYGSLGYENWFAKKNGAQTPYTLMGRKL</sequence>
<comment type="caution">
    <text evidence="2">The sequence shown here is derived from an EMBL/GenBank/DDBJ whole genome shotgun (WGS) entry which is preliminary data.</text>
</comment>
<evidence type="ECO:0000256" key="1">
    <source>
        <dbReference type="SAM" id="MobiDB-lite"/>
    </source>
</evidence>
<feature type="compositionally biased region" description="Polar residues" evidence="1">
    <location>
        <begin position="8"/>
        <end position="18"/>
    </location>
</feature>
<dbReference type="Proteomes" id="UP000310066">
    <property type="component" value="Unassembled WGS sequence"/>
</dbReference>
<accession>A0A4U0UU22</accession>
<protein>
    <submittedName>
        <fullName evidence="2">Uncharacterized protein</fullName>
    </submittedName>
</protein>
<evidence type="ECO:0000313" key="2">
    <source>
        <dbReference type="EMBL" id="TKA39571.1"/>
    </source>
</evidence>
<dbReference type="EMBL" id="NAJP01000038">
    <property type="protein sequence ID" value="TKA39571.1"/>
    <property type="molecule type" value="Genomic_DNA"/>
</dbReference>
<name>A0A4U0UU22_9PEZI</name>
<gene>
    <name evidence="2" type="ORF">B0A54_10127</name>
</gene>
<proteinExistence type="predicted"/>
<dbReference type="AlphaFoldDB" id="A0A4U0UU22"/>
<organism evidence="2 3">
    <name type="scientific">Friedmanniomyces endolithicus</name>
    <dbReference type="NCBI Taxonomy" id="329885"/>
    <lineage>
        <taxon>Eukaryota</taxon>
        <taxon>Fungi</taxon>
        <taxon>Dikarya</taxon>
        <taxon>Ascomycota</taxon>
        <taxon>Pezizomycotina</taxon>
        <taxon>Dothideomycetes</taxon>
        <taxon>Dothideomycetidae</taxon>
        <taxon>Mycosphaerellales</taxon>
        <taxon>Teratosphaeriaceae</taxon>
        <taxon>Friedmanniomyces</taxon>
    </lineage>
</organism>
<evidence type="ECO:0000313" key="3">
    <source>
        <dbReference type="Proteomes" id="UP000310066"/>
    </source>
</evidence>